<evidence type="ECO:0000256" key="1">
    <source>
        <dbReference type="ARBA" id="ARBA00022485"/>
    </source>
</evidence>
<feature type="binding site" evidence="14">
    <location>
        <position position="1099"/>
    </location>
    <ligand>
        <name>[4Fe-4S] cluster</name>
        <dbReference type="ChEBI" id="CHEBI:49883"/>
    </ligand>
</feature>
<dbReference type="GO" id="GO:0003690">
    <property type="term" value="F:double-stranded DNA binding"/>
    <property type="evidence" value="ECO:0007669"/>
    <property type="project" value="UniProtKB-UniRule"/>
</dbReference>
<dbReference type="EC" id="3.1.-.-" evidence="14"/>
<evidence type="ECO:0000259" key="15">
    <source>
        <dbReference type="Pfam" id="PF12705"/>
    </source>
</evidence>
<dbReference type="InterPro" id="IPR027417">
    <property type="entry name" value="P-loop_NTPase"/>
</dbReference>
<keyword evidence="9 14" id="KW-0067">ATP-binding</keyword>
<comment type="subunit">
    <text evidence="14">Heterodimer of AddA and AddB.</text>
</comment>
<dbReference type="HAMAP" id="MF_01452">
    <property type="entry name" value="AddB_type1"/>
    <property type="match status" value="1"/>
</dbReference>
<evidence type="ECO:0000256" key="13">
    <source>
        <dbReference type="ARBA" id="ARBA00023204"/>
    </source>
</evidence>
<dbReference type="Pfam" id="PF21445">
    <property type="entry name" value="ADDB_N"/>
    <property type="match status" value="1"/>
</dbReference>
<dbReference type="Gene3D" id="3.40.50.300">
    <property type="entry name" value="P-loop containing nucleotide triphosphate hydrolases"/>
    <property type="match status" value="3"/>
</dbReference>
<evidence type="ECO:0000313" key="18">
    <source>
        <dbReference type="Proteomes" id="UP000677305"/>
    </source>
</evidence>
<dbReference type="InterPro" id="IPR049035">
    <property type="entry name" value="ADDB_N"/>
</dbReference>
<dbReference type="GO" id="GO:0046872">
    <property type="term" value="F:metal ion binding"/>
    <property type="evidence" value="ECO:0007669"/>
    <property type="project" value="UniProtKB-KW"/>
</dbReference>
<dbReference type="RefSeq" id="WP_212690437.1">
    <property type="nucleotide sequence ID" value="NZ_CP058561.1"/>
</dbReference>
<protein>
    <recommendedName>
        <fullName evidence="14">ATP-dependent helicase/deoxyribonuclease subunit B</fullName>
        <ecNumber evidence="14">3.1.-.-</ecNumber>
    </recommendedName>
    <alternativeName>
        <fullName evidence="14">ATP-dependent helicase/nuclease subunit AddB</fullName>
    </alternativeName>
</protein>
<dbReference type="GO" id="GO:0000724">
    <property type="term" value="P:double-strand break repair via homologous recombination"/>
    <property type="evidence" value="ECO:0007669"/>
    <property type="project" value="UniProtKB-UniRule"/>
</dbReference>
<reference evidence="17 18" key="1">
    <citation type="submission" date="2020-07" db="EMBL/GenBank/DDBJ databases">
        <title>Vallitalea guaymasensis genome.</title>
        <authorList>
            <person name="Postec A."/>
        </authorList>
    </citation>
    <scope>NUCLEOTIDE SEQUENCE [LARGE SCALE GENOMIC DNA]</scope>
    <source>
        <strain evidence="17 18">Ra1766G1</strain>
    </source>
</reference>
<evidence type="ECO:0000256" key="7">
    <source>
        <dbReference type="ARBA" id="ARBA00022806"/>
    </source>
</evidence>
<dbReference type="Proteomes" id="UP000677305">
    <property type="component" value="Chromosome"/>
</dbReference>
<name>A0A8J8SD12_9FIRM</name>
<evidence type="ECO:0000256" key="12">
    <source>
        <dbReference type="ARBA" id="ARBA00023125"/>
    </source>
</evidence>
<dbReference type="NCBIfam" id="TIGR02773">
    <property type="entry name" value="addB_Gpos"/>
    <property type="match status" value="1"/>
</dbReference>
<comment type="cofactor">
    <cofactor evidence="14">
        <name>Mg(2+)</name>
        <dbReference type="ChEBI" id="CHEBI:18420"/>
    </cofactor>
</comment>
<evidence type="ECO:0000256" key="6">
    <source>
        <dbReference type="ARBA" id="ARBA00022801"/>
    </source>
</evidence>
<comment type="cofactor">
    <cofactor evidence="14">
        <name>[4Fe-4S] cluster</name>
        <dbReference type="ChEBI" id="CHEBI:49883"/>
    </cofactor>
    <text evidence="14">Binds 1 [4Fe-4S] cluster.</text>
</comment>
<dbReference type="KEGG" id="vgu:HYG85_15580"/>
<keyword evidence="7 14" id="KW-0347">Helicase</keyword>
<evidence type="ECO:0000256" key="3">
    <source>
        <dbReference type="ARBA" id="ARBA00022723"/>
    </source>
</evidence>
<dbReference type="PANTHER" id="PTHR30591:SF1">
    <property type="entry name" value="RECBCD ENZYME SUBUNIT RECC"/>
    <property type="match status" value="1"/>
</dbReference>
<dbReference type="InterPro" id="IPR011604">
    <property type="entry name" value="PDDEXK-like_dom_sf"/>
</dbReference>
<keyword evidence="5 14" id="KW-0227">DNA damage</keyword>
<dbReference type="GO" id="GO:0005524">
    <property type="term" value="F:ATP binding"/>
    <property type="evidence" value="ECO:0007669"/>
    <property type="project" value="UniProtKB-UniRule"/>
</dbReference>
<evidence type="ECO:0000256" key="11">
    <source>
        <dbReference type="ARBA" id="ARBA00023014"/>
    </source>
</evidence>
<keyword evidence="2 14" id="KW-0540">Nuclease</keyword>
<evidence type="ECO:0000256" key="8">
    <source>
        <dbReference type="ARBA" id="ARBA00022839"/>
    </source>
</evidence>
<keyword evidence="6 14" id="KW-0378">Hydrolase</keyword>
<evidence type="ECO:0000256" key="5">
    <source>
        <dbReference type="ARBA" id="ARBA00022763"/>
    </source>
</evidence>
<gene>
    <name evidence="14 17" type="primary">addB</name>
    <name evidence="17" type="ORF">HYG85_15580</name>
</gene>
<evidence type="ECO:0000256" key="9">
    <source>
        <dbReference type="ARBA" id="ARBA00022840"/>
    </source>
</evidence>
<proteinExistence type="inferred from homology"/>
<feature type="binding site" evidence="14">
    <location>
        <position position="1102"/>
    </location>
    <ligand>
        <name>[4Fe-4S] cluster</name>
        <dbReference type="ChEBI" id="CHEBI:49883"/>
    </ligand>
</feature>
<dbReference type="GO" id="GO:0051539">
    <property type="term" value="F:4 iron, 4 sulfur cluster binding"/>
    <property type="evidence" value="ECO:0007669"/>
    <property type="project" value="UniProtKB-KW"/>
</dbReference>
<dbReference type="PANTHER" id="PTHR30591">
    <property type="entry name" value="RECBCD ENZYME SUBUNIT RECC"/>
    <property type="match status" value="1"/>
</dbReference>
<feature type="domain" description="ATP-dependent helicase/deoxyribonuclease subunit B N-terminal" evidence="16">
    <location>
        <begin position="5"/>
        <end position="290"/>
    </location>
</feature>
<evidence type="ECO:0000259" key="16">
    <source>
        <dbReference type="Pfam" id="PF21445"/>
    </source>
</evidence>
<dbReference type="Gene3D" id="3.90.320.10">
    <property type="match status" value="1"/>
</dbReference>
<dbReference type="GO" id="GO:0008409">
    <property type="term" value="F:5'-3' exonuclease activity"/>
    <property type="evidence" value="ECO:0007669"/>
    <property type="project" value="UniProtKB-UniRule"/>
</dbReference>
<organism evidence="17 18">
    <name type="scientific">Vallitalea guaymasensis</name>
    <dbReference type="NCBI Taxonomy" id="1185412"/>
    <lineage>
        <taxon>Bacteria</taxon>
        <taxon>Bacillati</taxon>
        <taxon>Bacillota</taxon>
        <taxon>Clostridia</taxon>
        <taxon>Lachnospirales</taxon>
        <taxon>Vallitaleaceae</taxon>
        <taxon>Vallitalea</taxon>
    </lineage>
</organism>
<comment type="function">
    <text evidence="14">The heterodimer acts as both an ATP-dependent DNA helicase and an ATP-dependent, dual-direction single-stranded exonuclease. Recognizes the chi site generating a DNA molecule suitable for the initiation of homologous recombination. The AddB subunit has 5' -&gt; 3' nuclease activity but not helicase activity.</text>
</comment>
<dbReference type="InterPro" id="IPR014140">
    <property type="entry name" value="DNA_helicase_suAddB"/>
</dbReference>
<dbReference type="Pfam" id="PF12705">
    <property type="entry name" value="PDDEXK_1"/>
    <property type="match status" value="1"/>
</dbReference>
<evidence type="ECO:0000256" key="2">
    <source>
        <dbReference type="ARBA" id="ARBA00022722"/>
    </source>
</evidence>
<keyword evidence="18" id="KW-1185">Reference proteome</keyword>
<dbReference type="SUPFAM" id="SSF52540">
    <property type="entry name" value="P-loop containing nucleoside triphosphate hydrolases"/>
    <property type="match status" value="1"/>
</dbReference>
<keyword evidence="10 14" id="KW-0408">Iron</keyword>
<dbReference type="EMBL" id="CP058561">
    <property type="protein sequence ID" value="QUH30249.1"/>
    <property type="molecule type" value="Genomic_DNA"/>
</dbReference>
<evidence type="ECO:0000256" key="4">
    <source>
        <dbReference type="ARBA" id="ARBA00022741"/>
    </source>
</evidence>
<feature type="binding site" evidence="14">
    <location>
        <position position="779"/>
    </location>
    <ligand>
        <name>[4Fe-4S] cluster</name>
        <dbReference type="ChEBI" id="CHEBI:49883"/>
    </ligand>
</feature>
<sequence length="1137" mass="132877">MSLQYILGCAGAGKTYYCYDKIIKESMKNIDKPLIMIVPEQFTLETQKDIVKLHPSSGIMQIEVLSFQRLAYRILDEIGGANKTLLGNTGKGMVIRKVIEENKEKLRLFYKNSGKPGFIKELKSVITELYQYDISSQDLTKSLVELSNKPLLQTKINDLQIVYDGFKEFIKKEYITNEDTLDILSESIKQSNLLEEATIWIDGFYGFTPIQYKVLNEILKKSRETYLTLTIDNINKLDDLSDESELFYETKKTIYKLNNLAKESKVKVLKHILLDNKCNRYKNKALEHLERNIFRYPYKIYNEEKSDIHIHTAPNIRKEVINLSDNIINLIKENNYRYREIAVVTGDLDGYEKIISRCFKEYDIPFFIDKKKDILSNPLVEFIRAAISIINKGYTYETIFRYLKTSLTGISIEDIDIIENYVLAYGIKGRKQWEQVFEYPYINNKINDEYANEQLQRINVTRDKIVNPLLEFGRNIGHKKAKVKDITQALYNLIVTLNVEEKIYNRSERFRLDNELLLEKEYKAIYKIIMELLDNIVDILGDEEITLNEYSVILESGLEQCEMGLVPPGLDQVVVGDLERSRLREIKALFIIGLNEGKIPKISVKANILSDSDKDKLVEKGIELAPSTKKKVFEEQFLIYTGLTKPSNKLYLSYARTDIDGKSMRPSILISRIKKIFRNLEVVDIELQQDEDKIYLQKPTFRNMLNKLREYNNIGLTDYWKDVYSWYYSNDNWRHSVKSAVNGLYHINTEEFLPDELVTSIYTDTLINSVSRLEEFAKCPFAHFLDYGLNVSERVVREITMPDIGILFHRSIDEFSKKLSKRELEWNQIEDDVRDRLVEETVLQIADKYCNNIFYSTGRNTYLINRLIRITKRAIWALQYHIKKGEFKPTDYEVAFDPDKGDLESLKIDFDDEKTMKLKGRIDRVDRYETDDTIYVKVIDYKSGNKQFDITALYYGLQLQLLVYLNAVTELEDKKTTKKIVPAGVFYYHIDDPIIKTESELNKDELEKQIIKSLKMNGLVLEDVHIINKMDKDIDNYSDIIPVQITKKGTIGKRSSVASKEQFDLLMDFVKDKTEEIGREIMKGNILIHPYKNSKDNACEYCKYSSICQFDNSMGDNEYRILNNMSKNEVWEKIDKS</sequence>
<accession>A0A8J8SD12</accession>
<evidence type="ECO:0000256" key="14">
    <source>
        <dbReference type="HAMAP-Rule" id="MF_01452"/>
    </source>
</evidence>
<keyword evidence="1 14" id="KW-0004">4Fe-4S</keyword>
<keyword evidence="8 14" id="KW-0269">Exonuclease</keyword>
<dbReference type="AlphaFoldDB" id="A0A8J8SD12"/>
<comment type="similarity">
    <text evidence="14">Belongs to the helicase family. AddB/RexB type 1 subfamily.</text>
</comment>
<keyword evidence="12 14" id="KW-0238">DNA-binding</keyword>
<evidence type="ECO:0000256" key="10">
    <source>
        <dbReference type="ARBA" id="ARBA00023004"/>
    </source>
</evidence>
<keyword evidence="4 14" id="KW-0547">Nucleotide-binding</keyword>
<comment type="miscellaneous">
    <text evidence="14">Despite having conserved helicase domains, this subunit does not have helicase activity.</text>
</comment>
<feature type="domain" description="PD-(D/E)XK endonuclease-like" evidence="15">
    <location>
        <begin position="769"/>
        <end position="1109"/>
    </location>
</feature>
<keyword evidence="13 14" id="KW-0234">DNA repair</keyword>
<feature type="binding site" evidence="14">
    <location>
        <position position="1108"/>
    </location>
    <ligand>
        <name>[4Fe-4S] cluster</name>
        <dbReference type="ChEBI" id="CHEBI:49883"/>
    </ligand>
</feature>
<dbReference type="GO" id="GO:0004386">
    <property type="term" value="F:helicase activity"/>
    <property type="evidence" value="ECO:0007669"/>
    <property type="project" value="UniProtKB-KW"/>
</dbReference>
<evidence type="ECO:0000313" key="17">
    <source>
        <dbReference type="EMBL" id="QUH30249.1"/>
    </source>
</evidence>
<dbReference type="InterPro" id="IPR038726">
    <property type="entry name" value="PDDEXK_AddAB-type"/>
</dbReference>
<keyword evidence="3 14" id="KW-0479">Metal-binding</keyword>
<keyword evidence="11 14" id="KW-0411">Iron-sulfur</keyword>